<evidence type="ECO:0008006" key="4">
    <source>
        <dbReference type="Google" id="ProtNLM"/>
    </source>
</evidence>
<proteinExistence type="predicted"/>
<comment type="caution">
    <text evidence="2">The sequence shown here is derived from an EMBL/GenBank/DDBJ whole genome shotgun (WGS) entry which is preliminary data.</text>
</comment>
<keyword evidence="1" id="KW-1015">Disulfide bond</keyword>
<evidence type="ECO:0000313" key="2">
    <source>
        <dbReference type="EMBL" id="VTJ73259.1"/>
    </source>
</evidence>
<accession>A0A5E4BWE5</accession>
<protein>
    <recommendedName>
        <fullName evidence="4">Galactosyltransferase C-terminal domain-containing protein</fullName>
    </recommendedName>
</protein>
<dbReference type="Proteomes" id="UP000335636">
    <property type="component" value="Unassembled WGS sequence"/>
</dbReference>
<dbReference type="GO" id="GO:0005794">
    <property type="term" value="C:Golgi apparatus"/>
    <property type="evidence" value="ECO:0007669"/>
    <property type="project" value="TreeGrafter"/>
</dbReference>
<organism evidence="2 3">
    <name type="scientific">Marmota monax</name>
    <name type="common">Woodchuck</name>
    <dbReference type="NCBI Taxonomy" id="9995"/>
    <lineage>
        <taxon>Eukaryota</taxon>
        <taxon>Metazoa</taxon>
        <taxon>Chordata</taxon>
        <taxon>Craniata</taxon>
        <taxon>Vertebrata</taxon>
        <taxon>Euteleostomi</taxon>
        <taxon>Mammalia</taxon>
        <taxon>Eutheria</taxon>
        <taxon>Euarchontoglires</taxon>
        <taxon>Glires</taxon>
        <taxon>Rodentia</taxon>
        <taxon>Sciuromorpha</taxon>
        <taxon>Sciuridae</taxon>
        <taxon>Xerinae</taxon>
        <taxon>Marmotini</taxon>
        <taxon>Marmota</taxon>
    </lineage>
</organism>
<dbReference type="PANTHER" id="PTHR11675">
    <property type="entry name" value="N-ACETYLGALACTOSAMINYLTRANSFERASE"/>
    <property type="match status" value="1"/>
</dbReference>
<reference evidence="2" key="1">
    <citation type="submission" date="2019-04" db="EMBL/GenBank/DDBJ databases">
        <authorList>
            <person name="Alioto T."/>
            <person name="Alioto T."/>
        </authorList>
    </citation>
    <scope>NUCLEOTIDE SEQUENCE [LARGE SCALE GENOMIC DNA]</scope>
</reference>
<dbReference type="InterPro" id="IPR029044">
    <property type="entry name" value="Nucleotide-diphossugar_trans"/>
</dbReference>
<dbReference type="GO" id="GO:0006493">
    <property type="term" value="P:protein O-linked glycosylation"/>
    <property type="evidence" value="ECO:0007669"/>
    <property type="project" value="TreeGrafter"/>
</dbReference>
<dbReference type="GO" id="GO:0004653">
    <property type="term" value="F:polypeptide N-acetylgalactosaminyltransferase activity"/>
    <property type="evidence" value="ECO:0007669"/>
    <property type="project" value="TreeGrafter"/>
</dbReference>
<keyword evidence="3" id="KW-1185">Reference proteome</keyword>
<dbReference type="AlphaFoldDB" id="A0A5E4BWE5"/>
<gene>
    <name evidence="2" type="ORF">MONAX_5E011029</name>
</gene>
<sequence length="166" mass="18775">MGEDFWNPFLLVFPFSVCNTPQPSPTMLLHYSQKATVTDKDYTRVVCPVIDIINLDTFSYIESASELRGGFDWSLHFRWEQLPPKQKAQRLDPTEPIRTPIIAGGLFVIDKGWFNYLGKYDMDMDIWGGENFGEFPPCASLPIPFSIASILRAEEGSSGFLGLAWS</sequence>
<dbReference type="EMBL" id="CABDUW010000669">
    <property type="protein sequence ID" value="VTJ73259.1"/>
    <property type="molecule type" value="Genomic_DNA"/>
</dbReference>
<name>A0A5E4BWE5_MARMO</name>
<dbReference type="Gene3D" id="3.90.550.10">
    <property type="entry name" value="Spore Coat Polysaccharide Biosynthesis Protein SpsA, Chain A"/>
    <property type="match status" value="1"/>
</dbReference>
<dbReference type="PANTHER" id="PTHR11675:SF8">
    <property type="entry name" value="POLYPEPTIDE N-ACETYLGALACTOSAMINYLTRANSFERASE 14"/>
    <property type="match status" value="1"/>
</dbReference>
<evidence type="ECO:0000256" key="1">
    <source>
        <dbReference type="ARBA" id="ARBA00023157"/>
    </source>
</evidence>
<evidence type="ECO:0000313" key="3">
    <source>
        <dbReference type="Proteomes" id="UP000335636"/>
    </source>
</evidence>
<dbReference type="SUPFAM" id="SSF53448">
    <property type="entry name" value="Nucleotide-diphospho-sugar transferases"/>
    <property type="match status" value="1"/>
</dbReference>